<dbReference type="InterPro" id="IPR041457">
    <property type="entry name" value="CxC2_KDZ-assoc"/>
</dbReference>
<dbReference type="Proteomes" id="UP000507470">
    <property type="component" value="Unassembled WGS sequence"/>
</dbReference>
<feature type="region of interest" description="Disordered" evidence="1">
    <location>
        <begin position="131"/>
        <end position="160"/>
    </location>
</feature>
<protein>
    <recommendedName>
        <fullName evidence="2">CxC2-like cysteine cluster KDZ transposase-associated domain-containing protein</fullName>
    </recommendedName>
</protein>
<dbReference type="OrthoDB" id="10063408at2759"/>
<dbReference type="AlphaFoldDB" id="A0A6J8AJ39"/>
<evidence type="ECO:0000313" key="4">
    <source>
        <dbReference type="Proteomes" id="UP000507470"/>
    </source>
</evidence>
<gene>
    <name evidence="3" type="ORF">MCOR_8091</name>
</gene>
<name>A0A6J8AJ39_MYTCO</name>
<keyword evidence="4" id="KW-1185">Reference proteome</keyword>
<evidence type="ECO:0000259" key="2">
    <source>
        <dbReference type="Pfam" id="PF18803"/>
    </source>
</evidence>
<feature type="domain" description="CxC2-like cysteine cluster KDZ transposase-associated" evidence="2">
    <location>
        <begin position="22"/>
        <end position="92"/>
    </location>
</feature>
<proteinExistence type="predicted"/>
<organism evidence="3 4">
    <name type="scientific">Mytilus coruscus</name>
    <name type="common">Sea mussel</name>
    <dbReference type="NCBI Taxonomy" id="42192"/>
    <lineage>
        <taxon>Eukaryota</taxon>
        <taxon>Metazoa</taxon>
        <taxon>Spiralia</taxon>
        <taxon>Lophotrochozoa</taxon>
        <taxon>Mollusca</taxon>
        <taxon>Bivalvia</taxon>
        <taxon>Autobranchia</taxon>
        <taxon>Pteriomorphia</taxon>
        <taxon>Mytilida</taxon>
        <taxon>Mytiloidea</taxon>
        <taxon>Mytilidae</taxon>
        <taxon>Mytilinae</taxon>
        <taxon>Mytilus</taxon>
    </lineage>
</organism>
<dbReference type="EMBL" id="CACVKT020001498">
    <property type="protein sequence ID" value="CAC5368601.1"/>
    <property type="molecule type" value="Genomic_DNA"/>
</dbReference>
<dbReference type="Pfam" id="PF18803">
    <property type="entry name" value="CxC2"/>
    <property type="match status" value="1"/>
</dbReference>
<sequence>MAHTEGGQQSLFVPMPMINELHRKDHACETAYNSTSYAVDVKGTQHTCRVTLCRCEDPATTLLRYNLWPATPTSPKIAFDLRGLDTHEVLGLLRQEENRTKVMGLFSGQVRPMTVIGLRNLLNFKYSEGNSRLDSQKADNDVEAGDSSSASNRSVAPDLP</sequence>
<evidence type="ECO:0000256" key="1">
    <source>
        <dbReference type="SAM" id="MobiDB-lite"/>
    </source>
</evidence>
<reference evidence="3 4" key="1">
    <citation type="submission" date="2020-06" db="EMBL/GenBank/DDBJ databases">
        <authorList>
            <person name="Li R."/>
            <person name="Bekaert M."/>
        </authorList>
    </citation>
    <scope>NUCLEOTIDE SEQUENCE [LARGE SCALE GENOMIC DNA]</scope>
    <source>
        <strain evidence="4">wild</strain>
    </source>
</reference>
<accession>A0A6J8AJ39</accession>
<evidence type="ECO:0000313" key="3">
    <source>
        <dbReference type="EMBL" id="CAC5368601.1"/>
    </source>
</evidence>